<keyword evidence="2" id="KW-0472">Membrane</keyword>
<protein>
    <submittedName>
        <fullName evidence="3">Uncharacterized protein</fullName>
    </submittedName>
</protein>
<sequence length="143" mass="15203">MEMIADILMIAGTISVAIYCVVLARRLSRFTDLEKGVGGAIAVLSVQVDDMTKTLTQAQKTAGGSAVKLEELTQRAEDVSRRLELLIASMHDLPEASAPKAPSASAQAAAQATADRAAEEALDRAFEAETVFLSKRNRVEAAE</sequence>
<proteinExistence type="predicted"/>
<dbReference type="STRING" id="588602.SAMN04487991_2561"/>
<dbReference type="RefSeq" id="WP_090061078.1">
    <property type="nucleotide sequence ID" value="NZ_FORH01000004.1"/>
</dbReference>
<evidence type="ECO:0000313" key="3">
    <source>
        <dbReference type="EMBL" id="SFJ61200.1"/>
    </source>
</evidence>
<evidence type="ECO:0000256" key="1">
    <source>
        <dbReference type="SAM" id="MobiDB-lite"/>
    </source>
</evidence>
<accession>A0A1I3SS74</accession>
<evidence type="ECO:0000256" key="2">
    <source>
        <dbReference type="SAM" id="Phobius"/>
    </source>
</evidence>
<evidence type="ECO:0000313" key="4">
    <source>
        <dbReference type="Proteomes" id="UP000199630"/>
    </source>
</evidence>
<keyword evidence="2" id="KW-0812">Transmembrane</keyword>
<dbReference type="Proteomes" id="UP000199630">
    <property type="component" value="Unassembled WGS sequence"/>
</dbReference>
<feature type="transmembrane region" description="Helical" evidence="2">
    <location>
        <begin position="6"/>
        <end position="24"/>
    </location>
</feature>
<reference evidence="4" key="1">
    <citation type="submission" date="2016-10" db="EMBL/GenBank/DDBJ databases">
        <authorList>
            <person name="Varghese N."/>
            <person name="Submissions S."/>
        </authorList>
    </citation>
    <scope>NUCLEOTIDE SEQUENCE [LARGE SCALE GENOMIC DNA]</scope>
    <source>
        <strain evidence="4">DSM 26471</strain>
    </source>
</reference>
<keyword evidence="2" id="KW-1133">Transmembrane helix</keyword>
<dbReference type="AlphaFoldDB" id="A0A1I3SS74"/>
<feature type="region of interest" description="Disordered" evidence="1">
    <location>
        <begin position="95"/>
        <end position="115"/>
    </location>
</feature>
<organism evidence="3 4">
    <name type="scientific">Celeribacter neptunius</name>
    <dbReference type="NCBI Taxonomy" id="588602"/>
    <lineage>
        <taxon>Bacteria</taxon>
        <taxon>Pseudomonadati</taxon>
        <taxon>Pseudomonadota</taxon>
        <taxon>Alphaproteobacteria</taxon>
        <taxon>Rhodobacterales</taxon>
        <taxon>Roseobacteraceae</taxon>
        <taxon>Celeribacter</taxon>
    </lineage>
</organism>
<dbReference type="OrthoDB" id="7630018at2"/>
<dbReference type="EMBL" id="FORH01000004">
    <property type="protein sequence ID" value="SFJ61200.1"/>
    <property type="molecule type" value="Genomic_DNA"/>
</dbReference>
<keyword evidence="4" id="KW-1185">Reference proteome</keyword>
<name>A0A1I3SS74_9RHOB</name>
<gene>
    <name evidence="3" type="ORF">SAMN04487991_2561</name>
</gene>